<keyword evidence="3" id="KW-1185">Reference proteome</keyword>
<sequence length="396" mass="42610">MQRPLEDVRVLDLGHVYQGPYCGLILSFLGADVVKVEPPGGEAVRARSADGETPEVQFLNSNKAGLVLNLKTEEGKALLKDLVVETDVVVENFSPGKMDELGVGYDVLSEVNPRLVYGYGSGFGNTGAYKHYPAMDLTIQAMGGVMHTTGYPECPPVKAGPAVCDFLGGIHLAAGIVAALYRRERTGEGDYVEVGMFDCVYPTLTSPIASHIREEGAPPRTGNRHSGLAVAPYSAYAVDDGYVTIACMTDRAWERLVELMDRPELLDDERFTTLASRTDYTDEIDGMVEEWCDGQTKEEAVEQLRAANIPCAPVKTLEELLVDPQLEARGMLNRVPNKGGGRPEIPVPGMPIKFAGSEDVPVTDSPRVGEDSADVLARVLGLSAGEIDELRGAGVI</sequence>
<evidence type="ECO:0000256" key="1">
    <source>
        <dbReference type="ARBA" id="ARBA00022679"/>
    </source>
</evidence>
<accession>A0A9E7R2B9</accession>
<dbReference type="GeneID" id="74944839"/>
<dbReference type="SUPFAM" id="SSF89796">
    <property type="entry name" value="CoA-transferase family III (CaiB/BaiF)"/>
    <property type="match status" value="1"/>
</dbReference>
<dbReference type="Pfam" id="PF02515">
    <property type="entry name" value="CoA_transf_3"/>
    <property type="match status" value="1"/>
</dbReference>
<evidence type="ECO:0000313" key="3">
    <source>
        <dbReference type="Proteomes" id="UP001057580"/>
    </source>
</evidence>
<dbReference type="EMBL" id="CP104003">
    <property type="protein sequence ID" value="UWM54471.1"/>
    <property type="molecule type" value="Genomic_DNA"/>
</dbReference>
<dbReference type="RefSeq" id="WP_260593491.1">
    <property type="nucleotide sequence ID" value="NZ_CP104003.1"/>
</dbReference>
<protein>
    <submittedName>
        <fullName evidence="2">CoA transferase</fullName>
    </submittedName>
</protein>
<name>A0A9E7R2B9_9EURY</name>
<evidence type="ECO:0000313" key="2">
    <source>
        <dbReference type="EMBL" id="UWM54471.1"/>
    </source>
</evidence>
<dbReference type="KEGG" id="ssai:N0B31_20415"/>
<dbReference type="Gene3D" id="3.40.50.10540">
    <property type="entry name" value="Crotonobetainyl-coa:carnitine coa-transferase, domain 1"/>
    <property type="match status" value="1"/>
</dbReference>
<organism evidence="2 3">
    <name type="scientific">Salinirubellus salinus</name>
    <dbReference type="NCBI Taxonomy" id="1364945"/>
    <lineage>
        <taxon>Archaea</taxon>
        <taxon>Methanobacteriati</taxon>
        <taxon>Methanobacteriota</taxon>
        <taxon>Stenosarchaea group</taxon>
        <taxon>Halobacteria</taxon>
        <taxon>Halobacteriales</taxon>
        <taxon>Natronomonadaceae</taxon>
        <taxon>Salinirubellus</taxon>
    </lineage>
</organism>
<dbReference type="Gene3D" id="3.30.1540.10">
    <property type="entry name" value="formyl-coa transferase, domain 3"/>
    <property type="match status" value="1"/>
</dbReference>
<dbReference type="InterPro" id="IPR044855">
    <property type="entry name" value="CoA-Trfase_III_dom3_sf"/>
</dbReference>
<reference evidence="2" key="1">
    <citation type="submission" date="2022-09" db="EMBL/GenBank/DDBJ databases">
        <title>Diverse halophilic archaea isolated from saline environments.</title>
        <authorList>
            <person name="Cui H.-L."/>
        </authorList>
    </citation>
    <scope>NUCLEOTIDE SEQUENCE</scope>
    <source>
        <strain evidence="2">ZS-35-S2</strain>
    </source>
</reference>
<dbReference type="GO" id="GO:0008410">
    <property type="term" value="F:CoA-transferase activity"/>
    <property type="evidence" value="ECO:0007669"/>
    <property type="project" value="TreeGrafter"/>
</dbReference>
<gene>
    <name evidence="2" type="ORF">N0B31_20415</name>
</gene>
<keyword evidence="1 2" id="KW-0808">Transferase</keyword>
<proteinExistence type="predicted"/>
<dbReference type="PANTHER" id="PTHR48207">
    <property type="entry name" value="SUCCINATE--HYDROXYMETHYLGLUTARATE COA-TRANSFERASE"/>
    <property type="match status" value="1"/>
</dbReference>
<dbReference type="InterPro" id="IPR050483">
    <property type="entry name" value="CoA-transferase_III_domain"/>
</dbReference>
<dbReference type="InterPro" id="IPR003673">
    <property type="entry name" value="CoA-Trfase_fam_III"/>
</dbReference>
<dbReference type="Proteomes" id="UP001057580">
    <property type="component" value="Chromosome"/>
</dbReference>
<dbReference type="PANTHER" id="PTHR48207:SF3">
    <property type="entry name" value="SUCCINATE--HYDROXYMETHYLGLUTARATE COA-TRANSFERASE"/>
    <property type="match status" value="1"/>
</dbReference>
<dbReference type="AlphaFoldDB" id="A0A9E7R2B9"/>
<dbReference type="InterPro" id="IPR023606">
    <property type="entry name" value="CoA-Trfase_III_dom_1_sf"/>
</dbReference>